<accession>A0A0C5W0J7</accession>
<dbReference type="NCBIfam" id="TIGR04183">
    <property type="entry name" value="Por_Secre_tail"/>
    <property type="match status" value="1"/>
</dbReference>
<dbReference type="HOGENOM" id="CLU_546162_0_0_10"/>
<dbReference type="STRING" id="1454006.AW14_05745"/>
<protein>
    <recommendedName>
        <fullName evidence="3">PKD domain-containing protein</fullName>
    </recommendedName>
</protein>
<feature type="chain" id="PRO_5002183715" description="PKD domain-containing protein" evidence="2">
    <location>
        <begin position="19"/>
        <end position="499"/>
    </location>
</feature>
<organism evidence="4 5">
    <name type="scientific">Siansivirga zeaxanthinifaciens CC-SAMT-1</name>
    <dbReference type="NCBI Taxonomy" id="1454006"/>
    <lineage>
        <taxon>Bacteria</taxon>
        <taxon>Pseudomonadati</taxon>
        <taxon>Bacteroidota</taxon>
        <taxon>Flavobacteriia</taxon>
        <taxon>Flavobacteriales</taxon>
        <taxon>Flavobacteriaceae</taxon>
        <taxon>Siansivirga</taxon>
    </lineage>
</organism>
<dbReference type="Pfam" id="PF18911">
    <property type="entry name" value="PKD_4"/>
    <property type="match status" value="1"/>
</dbReference>
<dbReference type="Proteomes" id="UP000032229">
    <property type="component" value="Chromosome"/>
</dbReference>
<evidence type="ECO:0000313" key="4">
    <source>
        <dbReference type="EMBL" id="AJR04801.1"/>
    </source>
</evidence>
<keyword evidence="1 2" id="KW-0732">Signal</keyword>
<dbReference type="InterPro" id="IPR026444">
    <property type="entry name" value="Secre_tail"/>
</dbReference>
<feature type="domain" description="PKD" evidence="3">
    <location>
        <begin position="208"/>
        <end position="264"/>
    </location>
</feature>
<sequence>MKKITQLLLLMVTTMGFAQNLITNGTFDDATGWTVVNQYGTDSTNGSVAITGGEVNIGKIDPTDAGWIHMGLYTTVNLTAGWYQFDMDMTYDGINDIWGEVFIGSVQPVDNTEYSGDQQVIKAYNAWDCGSIKTYSGSAVVAGCDTSSPGKFQITSTGTYYILFRTGGGTFGASGITLDNWSLVADDAQPVANFTEVTSVSNLMATFTNTSTDATSYSWDFGDGTTSSDANPAAHAYAYKGQYLVSLTASSTEGSNTFTKEIFVGAVNTPVSDFSFDFSLPTPLRNERLLDYVEAGGVATASGVNDDWWSQIKYIHNAGIDLSSGDRGFSIDVNGPRTSTLTIKVESGGTEHAVIADYTTPNVWQTLTFDFSSFSSTNNTKIAVFFDIQTNFDAGVDPAQNVFQLDNFVFGAFASLSTKGFQIEGLSTYPNPTTDTWNISTKNQVINSIDVYNILGKRVLDLRPNGLSAEVDASSLNSGIYITKISTEFGSQTIKLIKR</sequence>
<dbReference type="EMBL" id="CP007202">
    <property type="protein sequence ID" value="AJR04801.1"/>
    <property type="molecule type" value="Genomic_DNA"/>
</dbReference>
<dbReference type="InterPro" id="IPR022409">
    <property type="entry name" value="PKD/Chitinase_dom"/>
</dbReference>
<keyword evidence="5" id="KW-1185">Reference proteome</keyword>
<dbReference type="SUPFAM" id="SSF49299">
    <property type="entry name" value="PKD domain"/>
    <property type="match status" value="1"/>
</dbReference>
<evidence type="ECO:0000313" key="5">
    <source>
        <dbReference type="Proteomes" id="UP000032229"/>
    </source>
</evidence>
<evidence type="ECO:0000256" key="2">
    <source>
        <dbReference type="SAM" id="SignalP"/>
    </source>
</evidence>
<dbReference type="Gene3D" id="2.60.40.10">
    <property type="entry name" value="Immunoglobulins"/>
    <property type="match status" value="1"/>
</dbReference>
<evidence type="ECO:0000256" key="1">
    <source>
        <dbReference type="ARBA" id="ARBA00022729"/>
    </source>
</evidence>
<dbReference type="RefSeq" id="WP_044637921.1">
    <property type="nucleotide sequence ID" value="NZ_CP007202.1"/>
</dbReference>
<evidence type="ECO:0000259" key="3">
    <source>
        <dbReference type="PROSITE" id="PS50093"/>
    </source>
</evidence>
<dbReference type="KEGG" id="sze:AW14_05745"/>
<dbReference type="AlphaFoldDB" id="A0A0C5W0J7"/>
<dbReference type="Pfam" id="PF18962">
    <property type="entry name" value="Por_Secre_tail"/>
    <property type="match status" value="1"/>
</dbReference>
<proteinExistence type="predicted"/>
<dbReference type="InterPro" id="IPR000601">
    <property type="entry name" value="PKD_dom"/>
</dbReference>
<gene>
    <name evidence="4" type="ORF">AW14_05745</name>
</gene>
<feature type="signal peptide" evidence="2">
    <location>
        <begin position="1"/>
        <end position="18"/>
    </location>
</feature>
<dbReference type="InterPro" id="IPR013783">
    <property type="entry name" value="Ig-like_fold"/>
</dbReference>
<dbReference type="SMART" id="SM00089">
    <property type="entry name" value="PKD"/>
    <property type="match status" value="1"/>
</dbReference>
<dbReference type="CDD" id="cd00146">
    <property type="entry name" value="PKD"/>
    <property type="match status" value="1"/>
</dbReference>
<name>A0A0C5W0J7_9FLAO</name>
<reference evidence="4 5" key="1">
    <citation type="submission" date="2014-02" db="EMBL/GenBank/DDBJ databases">
        <authorList>
            <person name="Young C.-C."/>
            <person name="Hameed A."/>
            <person name="Huang H.-C."/>
            <person name="Shahina M."/>
        </authorList>
    </citation>
    <scope>NUCLEOTIDE SEQUENCE [LARGE SCALE GENOMIC DNA]</scope>
    <source>
        <strain evidence="4 5">CC-SAMT-1</strain>
    </source>
</reference>
<dbReference type="PROSITE" id="PS50093">
    <property type="entry name" value="PKD"/>
    <property type="match status" value="1"/>
</dbReference>
<dbReference type="InterPro" id="IPR035986">
    <property type="entry name" value="PKD_dom_sf"/>
</dbReference>
<dbReference type="OrthoDB" id="5381604at2"/>